<dbReference type="Gene3D" id="2.60.120.620">
    <property type="entry name" value="q2cbj1_9rhob like domain"/>
    <property type="match status" value="1"/>
</dbReference>
<keyword evidence="1" id="KW-0223">Dioxygenase</keyword>
<name>A0AA43KCM9_9CYAN</name>
<protein>
    <submittedName>
        <fullName evidence="1">Phytanoyl-CoA dioxygenase</fullName>
    </submittedName>
</protein>
<gene>
    <name evidence="1" type="ORF">NWP17_14500</name>
</gene>
<comment type="caution">
    <text evidence="1">The sequence shown here is derived from an EMBL/GenBank/DDBJ whole genome shotgun (WGS) entry which is preliminary data.</text>
</comment>
<dbReference type="SUPFAM" id="SSF51197">
    <property type="entry name" value="Clavaminate synthase-like"/>
    <property type="match status" value="1"/>
</dbReference>
<evidence type="ECO:0000313" key="1">
    <source>
        <dbReference type="EMBL" id="MDH6061631.1"/>
    </source>
</evidence>
<accession>A0AA43KCM9</accession>
<dbReference type="AlphaFoldDB" id="A0AA43KCM9"/>
<dbReference type="GO" id="GO:0051213">
    <property type="term" value="F:dioxygenase activity"/>
    <property type="evidence" value="ECO:0007669"/>
    <property type="project" value="UniProtKB-KW"/>
</dbReference>
<sequence>MIQKIKQNLSAVTSECNYQISLLKHSRKLPQLSVGDGRIVNILKKEGVCITTLTDLGLPNTEKLLQAAEGLLPEMEKVNHVHSNHKLPQIYTVTHLPDFYTWGGSKRLLNIIENYIGLPIIFHGVHLRKDFCNQDYFGTLLWHKDSEDRRMIKVIIYLRDVEEKHGPFQYIPLSLTCLPNLNNYHLNRKLRQSGYLGINDQQVAKIVSKSAWKSCIGSAGTVIIADTRAILHHGTIRAEDRSALFFVYTANPPKRPELCTQYWDDTFTIPTLNKDEHTSLTFIP</sequence>
<keyword evidence="2" id="KW-1185">Reference proteome</keyword>
<keyword evidence="1" id="KW-0560">Oxidoreductase</keyword>
<proteinExistence type="predicted"/>
<dbReference type="Proteomes" id="UP001159387">
    <property type="component" value="Unassembled WGS sequence"/>
</dbReference>
<evidence type="ECO:0000313" key="2">
    <source>
        <dbReference type="Proteomes" id="UP001159387"/>
    </source>
</evidence>
<organism evidence="1 2">
    <name type="scientific">Chrysosporum bergii ANA360D</name>
    <dbReference type="NCBI Taxonomy" id="617107"/>
    <lineage>
        <taxon>Bacteria</taxon>
        <taxon>Bacillati</taxon>
        <taxon>Cyanobacteriota</taxon>
        <taxon>Cyanophyceae</taxon>
        <taxon>Nostocales</taxon>
        <taxon>Nodulariaceae</taxon>
        <taxon>Chrysosporum</taxon>
    </lineage>
</organism>
<dbReference type="EMBL" id="JANQDH010000095">
    <property type="protein sequence ID" value="MDH6061631.1"/>
    <property type="molecule type" value="Genomic_DNA"/>
</dbReference>
<reference evidence="1 2" key="1">
    <citation type="journal article" date="2023" name="J. Phycol.">
        <title>Chrysosporum ovalisporum is synonymous with the true-branching cyanobacterium Umezakia natans (Nostocales/Aphanizomenonaceae).</title>
        <authorList>
            <person name="McGregor G.B."/>
            <person name="Sendall B.C."/>
            <person name="Niiyama Y."/>
            <person name="Tuji A."/>
            <person name="Willis A."/>
        </authorList>
    </citation>
    <scope>NUCLEOTIDE SEQUENCE [LARGE SCALE GENOMIC DNA]</scope>
    <source>
        <strain evidence="1 2">ANA360D</strain>
    </source>
</reference>